<reference evidence="4 5" key="1">
    <citation type="submission" date="2014-02" db="EMBL/GenBank/DDBJ databases">
        <title>Draft genome sequence of Lysinibacillus manganicus DSM 26584T.</title>
        <authorList>
            <person name="Zhang F."/>
            <person name="Wang G."/>
            <person name="Zhang L."/>
        </authorList>
    </citation>
    <scope>NUCLEOTIDE SEQUENCE [LARGE SCALE GENOMIC DNA]</scope>
    <source>
        <strain evidence="4 5">DSM 26584</strain>
    </source>
</reference>
<evidence type="ECO:0000256" key="2">
    <source>
        <dbReference type="SAM" id="Phobius"/>
    </source>
</evidence>
<keyword evidence="2" id="KW-0812">Transmembrane</keyword>
<dbReference type="SUPFAM" id="SSF158791">
    <property type="entry name" value="MgtE N-terminal domain-like"/>
    <property type="match status" value="1"/>
</dbReference>
<evidence type="ECO:0000256" key="1">
    <source>
        <dbReference type="SAM" id="Coils"/>
    </source>
</evidence>
<feature type="domain" description="Magnesium transporter MgtE intracellular" evidence="3">
    <location>
        <begin position="137"/>
        <end position="194"/>
    </location>
</feature>
<dbReference type="AlphaFoldDB" id="A0A0A3I6L7"/>
<evidence type="ECO:0000313" key="5">
    <source>
        <dbReference type="Proteomes" id="UP000030416"/>
    </source>
</evidence>
<dbReference type="RefSeq" id="WP_036181574.1">
    <property type="nucleotide sequence ID" value="NZ_AVDA01000001.1"/>
</dbReference>
<feature type="coiled-coil region" evidence="1">
    <location>
        <begin position="80"/>
        <end position="135"/>
    </location>
</feature>
<keyword evidence="5" id="KW-1185">Reference proteome</keyword>
<keyword evidence="2" id="KW-1133">Transmembrane helix</keyword>
<keyword evidence="1" id="KW-0175">Coiled coil</keyword>
<gene>
    <name evidence="4" type="ORF">CD29_00225</name>
</gene>
<dbReference type="Gene3D" id="1.25.60.10">
    <property type="entry name" value="MgtE N-terminal domain-like"/>
    <property type="match status" value="1"/>
</dbReference>
<proteinExistence type="predicted"/>
<feature type="transmembrane region" description="Helical" evidence="2">
    <location>
        <begin position="23"/>
        <end position="44"/>
    </location>
</feature>
<dbReference type="InterPro" id="IPR038076">
    <property type="entry name" value="MgtE_N_sf"/>
</dbReference>
<dbReference type="Pfam" id="PF03448">
    <property type="entry name" value="MgtE_N"/>
    <property type="match status" value="1"/>
</dbReference>
<keyword evidence="2" id="KW-0472">Membrane</keyword>
<dbReference type="InterPro" id="IPR006668">
    <property type="entry name" value="Mg_transptr_MgtE_intracell_dom"/>
</dbReference>
<organism evidence="4 5">
    <name type="scientific">Ureibacillus manganicus DSM 26584</name>
    <dbReference type="NCBI Taxonomy" id="1384049"/>
    <lineage>
        <taxon>Bacteria</taxon>
        <taxon>Bacillati</taxon>
        <taxon>Bacillota</taxon>
        <taxon>Bacilli</taxon>
        <taxon>Bacillales</taxon>
        <taxon>Caryophanaceae</taxon>
        <taxon>Ureibacillus</taxon>
    </lineage>
</organism>
<dbReference type="OrthoDB" id="1724615at2"/>
<evidence type="ECO:0000313" key="4">
    <source>
        <dbReference type="EMBL" id="KGR80354.1"/>
    </source>
</evidence>
<evidence type="ECO:0000259" key="3">
    <source>
        <dbReference type="Pfam" id="PF03448"/>
    </source>
</evidence>
<comment type="caution">
    <text evidence="4">The sequence shown here is derived from an EMBL/GenBank/DDBJ whole genome shotgun (WGS) entry which is preliminary data.</text>
</comment>
<accession>A0A0A3I6L7</accession>
<dbReference type="STRING" id="1384049.CD29_00225"/>
<name>A0A0A3I6L7_9BACL</name>
<dbReference type="Proteomes" id="UP000030416">
    <property type="component" value="Unassembled WGS sequence"/>
</dbReference>
<dbReference type="EMBL" id="JPVN01000001">
    <property type="protein sequence ID" value="KGR80354.1"/>
    <property type="molecule type" value="Genomic_DNA"/>
</dbReference>
<protein>
    <recommendedName>
        <fullName evidence="3">Magnesium transporter MgtE intracellular domain-containing protein</fullName>
    </recommendedName>
</protein>
<dbReference type="eggNOG" id="COG3334">
    <property type="taxonomic scope" value="Bacteria"/>
</dbReference>
<sequence length="196" mass="22199">MSKPTIENKNMDDVKSPNFFQKFFYLVLIPLLFAIAVLLVIASFTGTNVFEKAKELTENLPFVSSQEDAKVQEPINSEKIVELQAEIAEKEAQISQLQTQLEVANGKNEEAKILQEELEYEIQKLKNNQTAAQKEITEIITAFEKMSAKEAAPILVEMNLNEALKILMQLKPDKLSDILSKMNPQDAAKFTEHLTR</sequence>